<dbReference type="PANTHER" id="PTHR32525:SF0">
    <property type="entry name" value="DOMAIN OF UNKNOWN FUNCTION WSN DOMAIN-CONTAINING PROTEIN-RELATED"/>
    <property type="match status" value="1"/>
</dbReference>
<reference evidence="2 3" key="1">
    <citation type="submission" date="2022-04" db="EMBL/GenBank/DDBJ databases">
        <title>Chromosome-level reference genomes for two strains of Caenorhabditis briggsae: an improved platform for comparative genomics.</title>
        <authorList>
            <person name="Stevens L."/>
            <person name="Andersen E."/>
        </authorList>
    </citation>
    <scope>NUCLEOTIDE SEQUENCE [LARGE SCALE GENOMIC DNA]</scope>
    <source>
        <strain evidence="2">VX34</strain>
        <tissue evidence="2">Whole-organism</tissue>
    </source>
</reference>
<organism evidence="2 3">
    <name type="scientific">Caenorhabditis briggsae</name>
    <dbReference type="NCBI Taxonomy" id="6238"/>
    <lineage>
        <taxon>Eukaryota</taxon>
        <taxon>Metazoa</taxon>
        <taxon>Ecdysozoa</taxon>
        <taxon>Nematoda</taxon>
        <taxon>Chromadorea</taxon>
        <taxon>Rhabditida</taxon>
        <taxon>Rhabditina</taxon>
        <taxon>Rhabditomorpha</taxon>
        <taxon>Rhabditoidea</taxon>
        <taxon>Rhabditidae</taxon>
        <taxon>Peloderinae</taxon>
        <taxon>Caenorhabditis</taxon>
    </lineage>
</organism>
<keyword evidence="3" id="KW-1185">Reference proteome</keyword>
<dbReference type="InterPro" id="IPR007350">
    <property type="entry name" value="Transposase_Tc5_C"/>
</dbReference>
<dbReference type="EMBL" id="CP092625">
    <property type="protein sequence ID" value="UMM43558.1"/>
    <property type="molecule type" value="Genomic_DNA"/>
</dbReference>
<evidence type="ECO:0000313" key="3">
    <source>
        <dbReference type="Proteomes" id="UP000829354"/>
    </source>
</evidence>
<evidence type="ECO:0000259" key="1">
    <source>
        <dbReference type="Pfam" id="PF04236"/>
    </source>
</evidence>
<sequence>MSKFRRVFTYILDLEVNPKRQPLNEEDLKLGAYLIDFGESIDKGDFDIEAEQHLLDFEDDLQDLSWSPEDDEFHKIQMYPDVVHLPGKPNMIQFGHGEFVELDKVQETVAYYGSRTVFNNNGSKLRPSLSQVQHKFGFIRNRNHLDKLWEYESLGFTKANRKNNLEFISMELEKEVRMHIENGKILHHSVLRFLIAGIIKEYKIDIKNFIGTESWLNAGCTGRIQPCDVGIFGSFKKVVKTLTNYAQLTNSNYKFQTSDETLKLISLLWRQLCSPKLEKWARYAWVAAGYDVPRPASFETPAQLLFPRGVAGDCTMNGCSSTSFVKCLYCDELFCFEHFVIDIC</sequence>
<proteinExistence type="predicted"/>
<accession>A0AAE9FNH7</accession>
<gene>
    <name evidence="2" type="ORF">L5515_019020</name>
</gene>
<dbReference type="Proteomes" id="UP000829354">
    <property type="component" value="Chromosome X"/>
</dbReference>
<dbReference type="AlphaFoldDB" id="A0AAE9FNH7"/>
<evidence type="ECO:0000313" key="2">
    <source>
        <dbReference type="EMBL" id="UMM43558.1"/>
    </source>
</evidence>
<feature type="domain" description="Transposase Tc5 C-terminal" evidence="1">
    <location>
        <begin position="285"/>
        <end position="341"/>
    </location>
</feature>
<dbReference type="PANTHER" id="PTHR32525">
    <property type="entry name" value="PROTEIN-TYROSINE-PHOSPHATASE"/>
    <property type="match status" value="1"/>
</dbReference>
<protein>
    <recommendedName>
        <fullName evidence="1">Transposase Tc5 C-terminal domain-containing protein</fullName>
    </recommendedName>
</protein>
<dbReference type="Pfam" id="PF04236">
    <property type="entry name" value="Transp_Tc5_C"/>
    <property type="match status" value="1"/>
</dbReference>
<name>A0AAE9FNH7_CAEBR</name>